<organism evidence="1 2">
    <name type="scientific">Rhizopus stolonifer</name>
    <name type="common">Rhizopus nigricans</name>
    <dbReference type="NCBI Taxonomy" id="4846"/>
    <lineage>
        <taxon>Eukaryota</taxon>
        <taxon>Fungi</taxon>
        <taxon>Fungi incertae sedis</taxon>
        <taxon>Mucoromycota</taxon>
        <taxon>Mucoromycotina</taxon>
        <taxon>Mucoromycetes</taxon>
        <taxon>Mucorales</taxon>
        <taxon>Mucorineae</taxon>
        <taxon>Rhizopodaceae</taxon>
        <taxon>Rhizopus</taxon>
    </lineage>
</organism>
<dbReference type="AlphaFoldDB" id="A0A367K849"/>
<keyword evidence="2" id="KW-1185">Reference proteome</keyword>
<accession>A0A367K849</accession>
<dbReference type="Proteomes" id="UP000253551">
    <property type="component" value="Unassembled WGS sequence"/>
</dbReference>
<sequence length="84" mass="9779">MHTWFCILNSQETEAKEDVYHMIVECFIKSAYWINILRLMKLPNSFHNPETVWSALIYFSTTDTGDLIQPELLCAFGSGFATLW</sequence>
<dbReference type="EMBL" id="PJQM01002078">
    <property type="protein sequence ID" value="RCH98340.1"/>
    <property type="molecule type" value="Genomic_DNA"/>
</dbReference>
<proteinExistence type="predicted"/>
<gene>
    <name evidence="1" type="ORF">CU098_010734</name>
</gene>
<name>A0A367K849_RHIST</name>
<evidence type="ECO:0000313" key="2">
    <source>
        <dbReference type="Proteomes" id="UP000253551"/>
    </source>
</evidence>
<evidence type="ECO:0000313" key="1">
    <source>
        <dbReference type="EMBL" id="RCH98340.1"/>
    </source>
</evidence>
<reference evidence="1 2" key="1">
    <citation type="journal article" date="2018" name="G3 (Bethesda)">
        <title>Phylogenetic and Phylogenomic Definition of Rhizopus Species.</title>
        <authorList>
            <person name="Gryganskyi A.P."/>
            <person name="Golan J."/>
            <person name="Dolatabadi S."/>
            <person name="Mondo S."/>
            <person name="Robb S."/>
            <person name="Idnurm A."/>
            <person name="Muszewska A."/>
            <person name="Steczkiewicz K."/>
            <person name="Masonjones S."/>
            <person name="Liao H.L."/>
            <person name="Gajdeczka M.T."/>
            <person name="Anike F."/>
            <person name="Vuek A."/>
            <person name="Anishchenko I.M."/>
            <person name="Voigt K."/>
            <person name="de Hoog G.S."/>
            <person name="Smith M.E."/>
            <person name="Heitman J."/>
            <person name="Vilgalys R."/>
            <person name="Stajich J.E."/>
        </authorList>
    </citation>
    <scope>NUCLEOTIDE SEQUENCE [LARGE SCALE GENOMIC DNA]</scope>
    <source>
        <strain evidence="1 2">LSU 92-RS-03</strain>
    </source>
</reference>
<protein>
    <submittedName>
        <fullName evidence="1">Uncharacterized protein</fullName>
    </submittedName>
</protein>
<comment type="caution">
    <text evidence="1">The sequence shown here is derived from an EMBL/GenBank/DDBJ whole genome shotgun (WGS) entry which is preliminary data.</text>
</comment>